<dbReference type="InterPro" id="IPR013328">
    <property type="entry name" value="6PGD_dom2"/>
</dbReference>
<evidence type="ECO:0000259" key="3">
    <source>
        <dbReference type="Pfam" id="PF01232"/>
    </source>
</evidence>
<sequence length="480" mass="54854">MNTIVNTFTYDRTNVKTGILHFGVGNFHRAHLAYLTNLLLEQNPDQRSWGLCGAMILPQDERLYTALHNQEGEYTLTVCGRDGKDQTWLIGSLVKLYWGMNNQEAILNKIADPDIKIITLTITEGGYNQEKSTGRFMLENEMIKHDLEDWKHPMTVFGYVAEGLRRRRDAGVGKITILSCDNLQHNGDTCCRSFTTFIEAQDKDLYEWLKANVTFPNSMVDRITPATKPEDIKRLNERNGTHDEAPVYTEDFIQWVIEDNFAAGRPDWEKVGVEFCKDVSAYENMKLSLLNASHTLLSYPSFLGGYRKVDAAMRDGRIVKFVRDFMEIDITPYVPAPGNTDLDEYKQTLIERFANRTVSDQVARLCFDGVSKFPVYVMPNLIHMIADGKDLIRVTYLLAAYRHYLKYHKDDDGATFEVAEPWLTDNDRKLIASDDAVEFLHLSPFESTDLAASEVFKVQYLKFVEAIAKNGAMKTLETII</sequence>
<dbReference type="Proteomes" id="UP000003160">
    <property type="component" value="Unassembled WGS sequence"/>
</dbReference>
<comment type="caution">
    <text evidence="5">The sequence shown here is derived from an EMBL/GenBank/DDBJ whole genome shotgun (WGS) entry which is preliminary data.</text>
</comment>
<gene>
    <name evidence="5" type="primary">uxuB</name>
    <name evidence="5" type="ORF">HMPREF0645_1279</name>
</gene>
<dbReference type="SUPFAM" id="SSF48179">
    <property type="entry name" value="6-phosphogluconate dehydrogenase C-terminal domain-like"/>
    <property type="match status" value="1"/>
</dbReference>
<dbReference type="Pfam" id="PF01232">
    <property type="entry name" value="Mannitol_dh"/>
    <property type="match status" value="1"/>
</dbReference>
<feature type="domain" description="Mannitol dehydrogenase N-terminal" evidence="3">
    <location>
        <begin position="18"/>
        <end position="270"/>
    </location>
</feature>
<dbReference type="GO" id="GO:0019594">
    <property type="term" value="P:mannitol metabolic process"/>
    <property type="evidence" value="ECO:0007669"/>
    <property type="project" value="InterPro"/>
</dbReference>
<dbReference type="Gene3D" id="3.40.50.720">
    <property type="entry name" value="NAD(P)-binding Rossmann-like Domain"/>
    <property type="match status" value="1"/>
</dbReference>
<dbReference type="OrthoDB" id="9768714at2"/>
<dbReference type="AlphaFoldDB" id="D1PWE4"/>
<evidence type="ECO:0000256" key="1">
    <source>
        <dbReference type="ARBA" id="ARBA00023002"/>
    </source>
</evidence>
<dbReference type="SUPFAM" id="SSF51735">
    <property type="entry name" value="NAD(P)-binding Rossmann-fold domains"/>
    <property type="match status" value="1"/>
</dbReference>
<dbReference type="InterPro" id="IPR000669">
    <property type="entry name" value="Mannitol_DH"/>
</dbReference>
<dbReference type="GO" id="GO:0008866">
    <property type="term" value="F:fructuronate reductase activity"/>
    <property type="evidence" value="ECO:0007669"/>
    <property type="project" value="UniProtKB-EC"/>
</dbReference>
<dbReference type="EC" id="1.1.1.57" evidence="5"/>
<dbReference type="PRINTS" id="PR00084">
    <property type="entry name" value="MTLDHDRGNASE"/>
</dbReference>
<name>D1PWE4_9BACT</name>
<proteinExistence type="predicted"/>
<keyword evidence="6" id="KW-1185">Reference proteome</keyword>
<accession>D1PWE4</accession>
<dbReference type="InterPro" id="IPR013118">
    <property type="entry name" value="Mannitol_DH_C"/>
</dbReference>
<dbReference type="InterPro" id="IPR050988">
    <property type="entry name" value="Mannitol_DH/Oxidoreductase"/>
</dbReference>
<dbReference type="RefSeq" id="WP_007173383.1">
    <property type="nucleotide sequence ID" value="NZ_GG704780.1"/>
</dbReference>
<dbReference type="InterPro" id="IPR023027">
    <property type="entry name" value="Mannitol_DH_CS"/>
</dbReference>
<evidence type="ECO:0000313" key="6">
    <source>
        <dbReference type="Proteomes" id="UP000003160"/>
    </source>
</evidence>
<dbReference type="Pfam" id="PF08125">
    <property type="entry name" value="Mannitol_dh_C"/>
    <property type="match status" value="1"/>
</dbReference>
<dbReference type="HOGENOM" id="CLU_027324_0_1_10"/>
<keyword evidence="1 5" id="KW-0560">Oxidoreductase</keyword>
<evidence type="ECO:0000259" key="4">
    <source>
        <dbReference type="Pfam" id="PF08125"/>
    </source>
</evidence>
<dbReference type="Gene3D" id="1.10.1040.10">
    <property type="entry name" value="N-(1-d-carboxylethyl)-l-norvaline Dehydrogenase, domain 2"/>
    <property type="match status" value="1"/>
</dbReference>
<reference evidence="5 6" key="1">
    <citation type="submission" date="2009-10" db="EMBL/GenBank/DDBJ databases">
        <authorList>
            <person name="Qin X."/>
            <person name="Bachman B."/>
            <person name="Battles P."/>
            <person name="Bell A."/>
            <person name="Bess C."/>
            <person name="Bickham C."/>
            <person name="Chaboub L."/>
            <person name="Chen D."/>
            <person name="Coyle M."/>
            <person name="Deiros D.R."/>
            <person name="Dinh H."/>
            <person name="Forbes L."/>
            <person name="Fowler G."/>
            <person name="Francisco L."/>
            <person name="Fu Q."/>
            <person name="Gubbala S."/>
            <person name="Hale W."/>
            <person name="Han Y."/>
            <person name="Hemphill L."/>
            <person name="Highlander S.K."/>
            <person name="Hirani K."/>
            <person name="Hogues M."/>
            <person name="Jackson L."/>
            <person name="Jakkamsetti A."/>
            <person name="Javaid M."/>
            <person name="Jiang H."/>
            <person name="Korchina V."/>
            <person name="Kovar C."/>
            <person name="Lara F."/>
            <person name="Lee S."/>
            <person name="Mata R."/>
            <person name="Mathew T."/>
            <person name="Moen C."/>
            <person name="Morales K."/>
            <person name="Munidasa M."/>
            <person name="Nazareth L."/>
            <person name="Ngo R."/>
            <person name="Nguyen L."/>
            <person name="Okwuonu G."/>
            <person name="Ongeri F."/>
            <person name="Patil S."/>
            <person name="Petrosino J."/>
            <person name="Pham C."/>
            <person name="Pham P."/>
            <person name="Pu L.-L."/>
            <person name="Puazo M."/>
            <person name="Raj R."/>
            <person name="Reid J."/>
            <person name="Rouhana J."/>
            <person name="Saada N."/>
            <person name="Shang Y."/>
            <person name="Simmons D."/>
            <person name="Thornton R."/>
            <person name="Warren J."/>
            <person name="Weissenberger G."/>
            <person name="Zhang J."/>
            <person name="Zhang L."/>
            <person name="Zhou C."/>
            <person name="Zhu D."/>
            <person name="Muzny D."/>
            <person name="Worley K."/>
            <person name="Gibbs R."/>
        </authorList>
    </citation>
    <scope>NUCLEOTIDE SEQUENCE [LARGE SCALE GENOMIC DNA]</scope>
    <source>
        <strain evidence="5 6">DSM 17361</strain>
    </source>
</reference>
<dbReference type="InterPro" id="IPR008927">
    <property type="entry name" value="6-PGluconate_DH-like_C_sf"/>
</dbReference>
<keyword evidence="2" id="KW-0520">NAD</keyword>
<feature type="domain" description="Mannitol dehydrogenase C-terminal" evidence="4">
    <location>
        <begin position="278"/>
        <end position="444"/>
    </location>
</feature>
<dbReference type="PANTHER" id="PTHR43362:SF1">
    <property type="entry name" value="MANNITOL DEHYDROGENASE 2-RELATED"/>
    <property type="match status" value="1"/>
</dbReference>
<dbReference type="eggNOG" id="COG0246">
    <property type="taxonomic scope" value="Bacteria"/>
</dbReference>
<dbReference type="PANTHER" id="PTHR43362">
    <property type="entry name" value="MANNITOL DEHYDROGENASE DSF1-RELATED"/>
    <property type="match status" value="1"/>
</dbReference>
<organism evidence="5 6">
    <name type="scientific">Hallella bergensis DSM 17361</name>
    <dbReference type="NCBI Taxonomy" id="585502"/>
    <lineage>
        <taxon>Bacteria</taxon>
        <taxon>Pseudomonadati</taxon>
        <taxon>Bacteroidota</taxon>
        <taxon>Bacteroidia</taxon>
        <taxon>Bacteroidales</taxon>
        <taxon>Prevotellaceae</taxon>
        <taxon>Hallella</taxon>
    </lineage>
</organism>
<dbReference type="InterPro" id="IPR036291">
    <property type="entry name" value="NAD(P)-bd_dom_sf"/>
</dbReference>
<evidence type="ECO:0000256" key="2">
    <source>
        <dbReference type="ARBA" id="ARBA00023027"/>
    </source>
</evidence>
<dbReference type="PROSITE" id="PS00974">
    <property type="entry name" value="MANNITOL_DHGENASE"/>
    <property type="match status" value="1"/>
</dbReference>
<protein>
    <submittedName>
        <fullName evidence="5">Mannitol dehydrogenase domain protein</fullName>
        <ecNumber evidence="5">1.1.1.57</ecNumber>
    </submittedName>
</protein>
<dbReference type="InterPro" id="IPR013131">
    <property type="entry name" value="Mannitol_DH_N"/>
</dbReference>
<evidence type="ECO:0000313" key="5">
    <source>
        <dbReference type="EMBL" id="EFA44275.1"/>
    </source>
</evidence>
<dbReference type="EMBL" id="ACKS01000056">
    <property type="protein sequence ID" value="EFA44275.1"/>
    <property type="molecule type" value="Genomic_DNA"/>
</dbReference>